<dbReference type="EMBL" id="CM001466">
    <property type="protein sequence ID" value="EHY91036.1"/>
    <property type="molecule type" value="Genomic_DNA"/>
</dbReference>
<dbReference type="Pfam" id="PF14015">
    <property type="entry name" value="DUF4231"/>
    <property type="match status" value="1"/>
</dbReference>
<reference evidence="1 2" key="1">
    <citation type="journal article" date="2012" name="Stand. Genomic Sci.">
        <title>Genome sequence of the soil bacterium Saccharomonospora azurea type strain (NA-128(T)).</title>
        <authorList>
            <person name="Klenk H.P."/>
            <person name="Held B."/>
            <person name="Lucas S."/>
            <person name="Lapidus A."/>
            <person name="Copeland A."/>
            <person name="Hammon N."/>
            <person name="Pitluck S."/>
            <person name="Goodwin L.A."/>
            <person name="Han C."/>
            <person name="Tapia R."/>
            <person name="Brambilla E.M."/>
            <person name="Potter G."/>
            <person name="Land M."/>
            <person name="Ivanova N."/>
            <person name="Rohde M."/>
            <person name="Goker M."/>
            <person name="Detter J.C."/>
            <person name="Kyrpides N.C."/>
            <person name="Woyke T."/>
        </authorList>
    </citation>
    <scope>NUCLEOTIDE SEQUENCE [LARGE SCALE GENOMIC DNA]</scope>
    <source>
        <strain evidence="1 2">NA-128</strain>
    </source>
</reference>
<dbReference type="InterPro" id="IPR025325">
    <property type="entry name" value="DUF4231"/>
</dbReference>
<accession>H8GF05</accession>
<name>H8GF05_9PSEU</name>
<dbReference type="RefSeq" id="WP_005444764.1">
    <property type="nucleotide sequence ID" value="NZ_CM001466.1"/>
</dbReference>
<dbReference type="OrthoDB" id="3365037at2"/>
<organism evidence="1 2">
    <name type="scientific">Saccharomonospora azurea NA-128</name>
    <dbReference type="NCBI Taxonomy" id="882081"/>
    <lineage>
        <taxon>Bacteria</taxon>
        <taxon>Bacillati</taxon>
        <taxon>Actinomycetota</taxon>
        <taxon>Actinomycetes</taxon>
        <taxon>Pseudonocardiales</taxon>
        <taxon>Pseudonocardiaceae</taxon>
        <taxon>Saccharomonospora</taxon>
    </lineage>
</organism>
<sequence>MKFTTTDFAWQPQAVSAAGVSVAVLTGLHTFYRWDQSWVLLRNTERTITAEYWNWRAALAPENRPSDADVVASTKAFLATLSEIRGEEAQVFFQDLSFPAVVVNQSRP</sequence>
<dbReference type="AlphaFoldDB" id="H8GF05"/>
<proteinExistence type="predicted"/>
<gene>
    <name evidence="1" type="ORF">SacazDRAFT_04186</name>
</gene>
<dbReference type="Proteomes" id="UP000004705">
    <property type="component" value="Chromosome"/>
</dbReference>
<keyword evidence="2" id="KW-1185">Reference proteome</keyword>
<protein>
    <submittedName>
        <fullName evidence="1">Uncharacterized protein</fullName>
    </submittedName>
</protein>
<evidence type="ECO:0000313" key="2">
    <source>
        <dbReference type="Proteomes" id="UP000004705"/>
    </source>
</evidence>
<evidence type="ECO:0000313" key="1">
    <source>
        <dbReference type="EMBL" id="EHY91036.1"/>
    </source>
</evidence>
<dbReference type="HOGENOM" id="CLU_2195030_0_0_11"/>